<feature type="compositionally biased region" description="Polar residues" evidence="1">
    <location>
        <begin position="732"/>
        <end position="742"/>
    </location>
</feature>
<evidence type="ECO:0000313" key="6">
    <source>
        <dbReference type="Proteomes" id="UP001283361"/>
    </source>
</evidence>
<feature type="signal peptide" evidence="3">
    <location>
        <begin position="1"/>
        <end position="20"/>
    </location>
</feature>
<gene>
    <name evidence="5" type="ORF">RRG08_034725</name>
</gene>
<dbReference type="InterPro" id="IPR007110">
    <property type="entry name" value="Ig-like_dom"/>
</dbReference>
<evidence type="ECO:0000256" key="3">
    <source>
        <dbReference type="SAM" id="SignalP"/>
    </source>
</evidence>
<protein>
    <recommendedName>
        <fullName evidence="4">Ig-like domain-containing protein</fullName>
    </recommendedName>
</protein>
<evidence type="ECO:0000256" key="2">
    <source>
        <dbReference type="SAM" id="Phobius"/>
    </source>
</evidence>
<dbReference type="AlphaFoldDB" id="A0AAE0Y279"/>
<feature type="compositionally biased region" description="Acidic residues" evidence="1">
    <location>
        <begin position="701"/>
        <end position="711"/>
    </location>
</feature>
<evidence type="ECO:0000259" key="4">
    <source>
        <dbReference type="PROSITE" id="PS50835"/>
    </source>
</evidence>
<keyword evidence="6" id="KW-1185">Reference proteome</keyword>
<feature type="region of interest" description="Disordered" evidence="1">
    <location>
        <begin position="563"/>
        <end position="742"/>
    </location>
</feature>
<feature type="compositionally biased region" description="Basic residues" evidence="1">
    <location>
        <begin position="636"/>
        <end position="653"/>
    </location>
</feature>
<dbReference type="EMBL" id="JAWDGP010007081">
    <property type="protein sequence ID" value="KAK3730402.1"/>
    <property type="molecule type" value="Genomic_DNA"/>
</dbReference>
<organism evidence="5 6">
    <name type="scientific">Elysia crispata</name>
    <name type="common">lettuce slug</name>
    <dbReference type="NCBI Taxonomy" id="231223"/>
    <lineage>
        <taxon>Eukaryota</taxon>
        <taxon>Metazoa</taxon>
        <taxon>Spiralia</taxon>
        <taxon>Lophotrochozoa</taxon>
        <taxon>Mollusca</taxon>
        <taxon>Gastropoda</taxon>
        <taxon>Heterobranchia</taxon>
        <taxon>Euthyneura</taxon>
        <taxon>Panpulmonata</taxon>
        <taxon>Sacoglossa</taxon>
        <taxon>Placobranchoidea</taxon>
        <taxon>Plakobranchidae</taxon>
        <taxon>Elysia</taxon>
    </lineage>
</organism>
<keyword evidence="2" id="KW-0812">Transmembrane</keyword>
<feature type="domain" description="Ig-like" evidence="4">
    <location>
        <begin position="26"/>
        <end position="113"/>
    </location>
</feature>
<reference evidence="5" key="1">
    <citation type="journal article" date="2023" name="G3 (Bethesda)">
        <title>A reference genome for the long-term kleptoplast-retaining sea slug Elysia crispata morphotype clarki.</title>
        <authorList>
            <person name="Eastman K.E."/>
            <person name="Pendleton A.L."/>
            <person name="Shaikh M.A."/>
            <person name="Suttiyut T."/>
            <person name="Ogas R."/>
            <person name="Tomko P."/>
            <person name="Gavelis G."/>
            <person name="Widhalm J.R."/>
            <person name="Wisecaver J.H."/>
        </authorList>
    </citation>
    <scope>NUCLEOTIDE SEQUENCE</scope>
    <source>
        <strain evidence="5">ECLA1</strain>
    </source>
</reference>
<keyword evidence="3" id="KW-0732">Signal</keyword>
<feature type="transmembrane region" description="Helical" evidence="2">
    <location>
        <begin position="530"/>
        <end position="555"/>
    </location>
</feature>
<dbReference type="PROSITE" id="PS50835">
    <property type="entry name" value="IG_LIKE"/>
    <property type="match status" value="1"/>
</dbReference>
<evidence type="ECO:0000256" key="1">
    <source>
        <dbReference type="SAM" id="MobiDB-lite"/>
    </source>
</evidence>
<feature type="compositionally biased region" description="Polar residues" evidence="1">
    <location>
        <begin position="713"/>
        <end position="723"/>
    </location>
</feature>
<sequence length="742" mass="81672">MIRVLLDLFIILLFSSQVTFQCSEPLEEGTQLSLSCRAQLCTPASIDVRWRLTESTGRTRLISTCDETLTCSGQKKFFSAIIGPPESGYYQTNLTIEKVSLTEPFNNEGRWFCEYCGAEHTACDLLIYVRPVNPKCRASEIFDNSGVLSQINVTCTADRVYPEGKCVFQTFAKNGSIVYPDQTENFCNNRINVGEFHDGENRIQAKFGSSIQPNFDAIQPIPVEPPIELQMPKTRLRCPGYPYRDGFYKGETVTCQCQLEEPGKPKGRPMWLINGVVQPTLQDLSSSFNDTNILVCAGESAIGQESPGRTLQVAHLRPGNINVTTDNEGEPVEACCGNPGVAVICEIAKSQVNPAPKIGLLVNGALNSGTRQATEHSEVYRRTLRFRPEVGGIYHIGCRIENSIFSDLKEDKMVDVTIYSPAQFKDSTNIIQEYKVSIDPNSPANISTVITCYPPSLNFTLYKKIADTMQIVDNFPVQYEKTAISVGTVTVSITLSSDSDLTSYDLAMTNGIGDELHYFFTLVEDTDLDLVPIIAGCAAAAAVVVIIAVAAVVCWRYRRRKGDIDTSKPSEQTAATGEDCEDVESTYNLPQDLESKKETEDTVYLEPDGTPPNVKLPIPPEPKVGKKKTGQEAKIAKKTKVNGKKTKKKKGKNVTKSTTDNGNQDSQVPPPRPPPRKGQEEGELYLNFTVLEPGAVYDAAEPSDDDAEYLEIQENNGKVSSSKNADEEEDNYYSSVVESGAK</sequence>
<accession>A0AAE0Y279</accession>
<dbReference type="Proteomes" id="UP001283361">
    <property type="component" value="Unassembled WGS sequence"/>
</dbReference>
<comment type="caution">
    <text evidence="5">The sequence shown here is derived from an EMBL/GenBank/DDBJ whole genome shotgun (WGS) entry which is preliminary data.</text>
</comment>
<keyword evidence="2" id="KW-1133">Transmembrane helix</keyword>
<feature type="chain" id="PRO_5041953956" description="Ig-like domain-containing protein" evidence="3">
    <location>
        <begin position="21"/>
        <end position="742"/>
    </location>
</feature>
<keyword evidence="2" id="KW-0472">Membrane</keyword>
<proteinExistence type="predicted"/>
<evidence type="ECO:0000313" key="5">
    <source>
        <dbReference type="EMBL" id="KAK3730402.1"/>
    </source>
</evidence>
<name>A0AAE0Y279_9GAST</name>